<dbReference type="Proteomes" id="UP001278766">
    <property type="component" value="Unassembled WGS sequence"/>
</dbReference>
<keyword evidence="3" id="KW-1185">Reference proteome</keyword>
<reference evidence="2" key="1">
    <citation type="journal article" date="2023" name="Mol. Phylogenet. Evol.">
        <title>Genome-scale phylogeny and comparative genomics of the fungal order Sordariales.</title>
        <authorList>
            <person name="Hensen N."/>
            <person name="Bonometti L."/>
            <person name="Westerberg I."/>
            <person name="Brannstrom I.O."/>
            <person name="Guillou S."/>
            <person name="Cros-Aarteil S."/>
            <person name="Calhoun S."/>
            <person name="Haridas S."/>
            <person name="Kuo A."/>
            <person name="Mondo S."/>
            <person name="Pangilinan J."/>
            <person name="Riley R."/>
            <person name="LaButti K."/>
            <person name="Andreopoulos B."/>
            <person name="Lipzen A."/>
            <person name="Chen C."/>
            <person name="Yan M."/>
            <person name="Daum C."/>
            <person name="Ng V."/>
            <person name="Clum A."/>
            <person name="Steindorff A."/>
            <person name="Ohm R.A."/>
            <person name="Martin F."/>
            <person name="Silar P."/>
            <person name="Natvig D.O."/>
            <person name="Lalanne C."/>
            <person name="Gautier V."/>
            <person name="Ament-Velasquez S.L."/>
            <person name="Kruys A."/>
            <person name="Hutchinson M.I."/>
            <person name="Powell A.J."/>
            <person name="Barry K."/>
            <person name="Miller A.N."/>
            <person name="Grigoriev I.V."/>
            <person name="Debuchy R."/>
            <person name="Gladieux P."/>
            <person name="Hiltunen Thoren M."/>
            <person name="Johannesson H."/>
        </authorList>
    </citation>
    <scope>NUCLEOTIDE SEQUENCE</scope>
    <source>
        <strain evidence="2">CBS 168.71</strain>
    </source>
</reference>
<evidence type="ECO:0000256" key="1">
    <source>
        <dbReference type="SAM" id="MobiDB-lite"/>
    </source>
</evidence>
<feature type="compositionally biased region" description="Acidic residues" evidence="1">
    <location>
        <begin position="254"/>
        <end position="270"/>
    </location>
</feature>
<organism evidence="2 3">
    <name type="scientific">Chaetomium fimeti</name>
    <dbReference type="NCBI Taxonomy" id="1854472"/>
    <lineage>
        <taxon>Eukaryota</taxon>
        <taxon>Fungi</taxon>
        <taxon>Dikarya</taxon>
        <taxon>Ascomycota</taxon>
        <taxon>Pezizomycotina</taxon>
        <taxon>Sordariomycetes</taxon>
        <taxon>Sordariomycetidae</taxon>
        <taxon>Sordariales</taxon>
        <taxon>Chaetomiaceae</taxon>
        <taxon>Chaetomium</taxon>
    </lineage>
</organism>
<evidence type="ECO:0000313" key="3">
    <source>
        <dbReference type="Proteomes" id="UP001278766"/>
    </source>
</evidence>
<dbReference type="AlphaFoldDB" id="A0AAE0LMG9"/>
<dbReference type="RefSeq" id="XP_062653633.1">
    <property type="nucleotide sequence ID" value="XM_062801991.1"/>
</dbReference>
<protein>
    <submittedName>
        <fullName evidence="2">Uncharacterized protein</fullName>
    </submittedName>
</protein>
<dbReference type="EMBL" id="JAUEPN010000015">
    <property type="protein sequence ID" value="KAK3290119.1"/>
    <property type="molecule type" value="Genomic_DNA"/>
</dbReference>
<feature type="region of interest" description="Disordered" evidence="1">
    <location>
        <begin position="254"/>
        <end position="276"/>
    </location>
</feature>
<comment type="caution">
    <text evidence="2">The sequence shown here is derived from an EMBL/GenBank/DDBJ whole genome shotgun (WGS) entry which is preliminary data.</text>
</comment>
<evidence type="ECO:0000313" key="2">
    <source>
        <dbReference type="EMBL" id="KAK3290119.1"/>
    </source>
</evidence>
<name>A0AAE0LMG9_9PEZI</name>
<sequence>MAEYSFDKWKPLLQKFEAVRCEIAEHTLSTGLGNIRRWFPEPLERQAYRNWKYTRDRAACRARLREEEFVRQVDSISFFNNKVCDELLEAMNTFRFSVVVPMGFDGNIIYRLMVEVPSLPAHPREVPATVHSSDLLLRCCFLGVNLTVQPRAVSCRDSTFGPIPHPDLSTASTRPGRGDNTDGPGFVCFQLGTLEYSRRRKSRRGPWTDGESDLPDSRWKNTGFVAVARLSPSGRTDGIYAIYNMFMLREAYDPDEDDEDEDDAYDEYSGDDAVMGPHPYSGLPSAYSLGENAGRLFWCAKLGPNLSSFGKDHQMVWTEKTEHPVEVVRVKKHSKTHQILRTTVDEKIWPSAVVGDQTST</sequence>
<accession>A0AAE0LMG9</accession>
<gene>
    <name evidence="2" type="ORF">B0H64DRAFT_368915</name>
</gene>
<proteinExistence type="predicted"/>
<feature type="region of interest" description="Disordered" evidence="1">
    <location>
        <begin position="164"/>
        <end position="183"/>
    </location>
</feature>
<dbReference type="GeneID" id="87838939"/>
<reference evidence="2" key="2">
    <citation type="submission" date="2023-06" db="EMBL/GenBank/DDBJ databases">
        <authorList>
            <consortium name="Lawrence Berkeley National Laboratory"/>
            <person name="Haridas S."/>
            <person name="Hensen N."/>
            <person name="Bonometti L."/>
            <person name="Westerberg I."/>
            <person name="Brannstrom I.O."/>
            <person name="Guillou S."/>
            <person name="Cros-Aarteil S."/>
            <person name="Calhoun S."/>
            <person name="Kuo A."/>
            <person name="Mondo S."/>
            <person name="Pangilinan J."/>
            <person name="Riley R."/>
            <person name="Labutti K."/>
            <person name="Andreopoulos B."/>
            <person name="Lipzen A."/>
            <person name="Chen C."/>
            <person name="Yanf M."/>
            <person name="Daum C."/>
            <person name="Ng V."/>
            <person name="Clum A."/>
            <person name="Steindorff A."/>
            <person name="Ohm R."/>
            <person name="Martin F."/>
            <person name="Silar P."/>
            <person name="Natvig D."/>
            <person name="Lalanne C."/>
            <person name="Gautier V."/>
            <person name="Ament-Velasquez S.L."/>
            <person name="Kruys A."/>
            <person name="Hutchinson M.I."/>
            <person name="Powell A.J."/>
            <person name="Barry K."/>
            <person name="Miller A.N."/>
            <person name="Grigoriev I.V."/>
            <person name="Debuchy R."/>
            <person name="Gladieux P."/>
            <person name="Thoren M.H."/>
            <person name="Johannesson H."/>
        </authorList>
    </citation>
    <scope>NUCLEOTIDE SEQUENCE</scope>
    <source>
        <strain evidence="2">CBS 168.71</strain>
    </source>
</reference>